<dbReference type="PROSITE" id="PS50808">
    <property type="entry name" value="ZF_BED"/>
    <property type="match status" value="1"/>
</dbReference>
<dbReference type="SMART" id="SM00614">
    <property type="entry name" value="ZnF_BED"/>
    <property type="match status" value="2"/>
</dbReference>
<feature type="domain" description="BED-type" evidence="13">
    <location>
        <begin position="77"/>
        <end position="127"/>
    </location>
</feature>
<dbReference type="GeneID" id="107267086"/>
<dbReference type="InterPro" id="IPR001753">
    <property type="entry name" value="Enoyl-CoA_hydra/iso"/>
</dbReference>
<keyword evidence="3" id="KW-0479">Metal-binding</keyword>
<dbReference type="GO" id="GO:0008270">
    <property type="term" value="F:zinc ion binding"/>
    <property type="evidence" value="ECO:0007669"/>
    <property type="project" value="UniProtKB-KW"/>
</dbReference>
<dbReference type="SUPFAM" id="SSF52096">
    <property type="entry name" value="ClpP/crotonase"/>
    <property type="match status" value="1"/>
</dbReference>
<evidence type="ECO:0000256" key="4">
    <source>
        <dbReference type="ARBA" id="ARBA00022771"/>
    </source>
</evidence>
<dbReference type="InterPro" id="IPR014748">
    <property type="entry name" value="Enoyl-CoA_hydra_C"/>
</dbReference>
<dbReference type="Gene3D" id="1.10.12.10">
    <property type="entry name" value="Lyase 2-enoyl-coa Hydratase, Chain A, domain 2"/>
    <property type="match status" value="1"/>
</dbReference>
<dbReference type="PANTHER" id="PTHR11941">
    <property type="entry name" value="ENOYL-COA HYDRATASE-RELATED"/>
    <property type="match status" value="1"/>
</dbReference>
<dbReference type="Pfam" id="PF02892">
    <property type="entry name" value="zf-BED"/>
    <property type="match status" value="1"/>
</dbReference>
<dbReference type="Gene3D" id="3.90.226.10">
    <property type="entry name" value="2-enoyl-CoA Hydratase, Chain A, domain 1"/>
    <property type="match status" value="1"/>
</dbReference>
<evidence type="ECO:0000256" key="8">
    <source>
        <dbReference type="ARBA" id="ARBA00023239"/>
    </source>
</evidence>
<dbReference type="AlphaFoldDB" id="A0AAJ7BTA5"/>
<keyword evidence="4 10" id="KW-0863">Zinc-finger</keyword>
<evidence type="ECO:0000256" key="2">
    <source>
        <dbReference type="ARBA" id="ARBA00012076"/>
    </source>
</evidence>
<organism evidence="14 15">
    <name type="scientific">Cephus cinctus</name>
    <name type="common">Wheat stem sawfly</name>
    <dbReference type="NCBI Taxonomy" id="211228"/>
    <lineage>
        <taxon>Eukaryota</taxon>
        <taxon>Metazoa</taxon>
        <taxon>Ecdysozoa</taxon>
        <taxon>Arthropoda</taxon>
        <taxon>Hexapoda</taxon>
        <taxon>Insecta</taxon>
        <taxon>Pterygota</taxon>
        <taxon>Neoptera</taxon>
        <taxon>Endopterygota</taxon>
        <taxon>Hymenoptera</taxon>
        <taxon>Cephoidea</taxon>
        <taxon>Cephidae</taxon>
        <taxon>Cephus</taxon>
    </lineage>
</organism>
<dbReference type="InterPro" id="IPR029045">
    <property type="entry name" value="ClpP/crotonase-like_dom_sf"/>
</dbReference>
<keyword evidence="5" id="KW-0276">Fatty acid metabolism</keyword>
<dbReference type="InterPro" id="IPR018376">
    <property type="entry name" value="Enoyl-CoA_hyd/isom_CS"/>
</dbReference>
<keyword evidence="6" id="KW-0862">Zinc</keyword>
<evidence type="ECO:0000256" key="11">
    <source>
        <dbReference type="RuleBase" id="RU003707"/>
    </source>
</evidence>
<dbReference type="InterPro" id="IPR036236">
    <property type="entry name" value="Znf_C2H2_sf"/>
</dbReference>
<evidence type="ECO:0000256" key="10">
    <source>
        <dbReference type="PROSITE-ProRule" id="PRU00027"/>
    </source>
</evidence>
<dbReference type="Proteomes" id="UP000694920">
    <property type="component" value="Unplaced"/>
</dbReference>
<dbReference type="EC" id="4.2.1.17" evidence="2"/>
<evidence type="ECO:0000313" key="14">
    <source>
        <dbReference type="Proteomes" id="UP000694920"/>
    </source>
</evidence>
<dbReference type="GO" id="GO:0004300">
    <property type="term" value="F:enoyl-CoA hydratase activity"/>
    <property type="evidence" value="ECO:0007669"/>
    <property type="project" value="UniProtKB-EC"/>
</dbReference>
<dbReference type="KEGG" id="ccin:107267086"/>
<dbReference type="FunFam" id="1.10.12.10:FF:000001">
    <property type="entry name" value="Probable enoyl-CoA hydratase, mitochondrial"/>
    <property type="match status" value="1"/>
</dbReference>
<dbReference type="CDD" id="cd06558">
    <property type="entry name" value="crotonase-like"/>
    <property type="match status" value="1"/>
</dbReference>
<dbReference type="PROSITE" id="PS00166">
    <property type="entry name" value="ENOYL_COA_HYDRATASE"/>
    <property type="match status" value="1"/>
</dbReference>
<accession>A0AAJ7BTA5</accession>
<evidence type="ECO:0000256" key="3">
    <source>
        <dbReference type="ARBA" id="ARBA00022723"/>
    </source>
</evidence>
<evidence type="ECO:0000256" key="5">
    <source>
        <dbReference type="ARBA" id="ARBA00022832"/>
    </source>
</evidence>
<protein>
    <recommendedName>
        <fullName evidence="9">Probable enoyl-CoA hydratase, mitochondrial</fullName>
        <ecNumber evidence="2">4.2.1.17</ecNumber>
    </recommendedName>
</protein>
<evidence type="ECO:0000256" key="1">
    <source>
        <dbReference type="ARBA" id="ARBA00005254"/>
    </source>
</evidence>
<dbReference type="GO" id="GO:0003677">
    <property type="term" value="F:DNA binding"/>
    <property type="evidence" value="ECO:0007669"/>
    <property type="project" value="InterPro"/>
</dbReference>
<evidence type="ECO:0000256" key="9">
    <source>
        <dbReference type="ARBA" id="ARBA00073937"/>
    </source>
</evidence>
<dbReference type="Pfam" id="PF00378">
    <property type="entry name" value="ECH_1"/>
    <property type="match status" value="1"/>
</dbReference>
<evidence type="ECO:0000256" key="12">
    <source>
        <dbReference type="SAM" id="MobiDB-lite"/>
    </source>
</evidence>
<name>A0AAJ7BTA5_CEPCN</name>
<reference evidence="15" key="1">
    <citation type="submission" date="2025-08" db="UniProtKB">
        <authorList>
            <consortium name="RefSeq"/>
        </authorList>
    </citation>
    <scope>IDENTIFICATION</scope>
</reference>
<dbReference type="GO" id="GO:0006635">
    <property type="term" value="P:fatty acid beta-oxidation"/>
    <property type="evidence" value="ECO:0007669"/>
    <property type="project" value="TreeGrafter"/>
</dbReference>
<dbReference type="PANTHER" id="PTHR11941:SF54">
    <property type="entry name" value="ENOYL-COA HYDRATASE, MITOCHONDRIAL"/>
    <property type="match status" value="1"/>
</dbReference>
<evidence type="ECO:0000313" key="15">
    <source>
        <dbReference type="RefSeq" id="XP_015593861.1"/>
    </source>
</evidence>
<keyword evidence="7" id="KW-0443">Lipid metabolism</keyword>
<evidence type="ECO:0000256" key="7">
    <source>
        <dbReference type="ARBA" id="ARBA00023098"/>
    </source>
</evidence>
<evidence type="ECO:0000256" key="6">
    <source>
        <dbReference type="ARBA" id="ARBA00022833"/>
    </source>
</evidence>
<dbReference type="RefSeq" id="XP_015593861.1">
    <property type="nucleotide sequence ID" value="XM_015738375.2"/>
</dbReference>
<dbReference type="GO" id="GO:0005739">
    <property type="term" value="C:mitochondrion"/>
    <property type="evidence" value="ECO:0007669"/>
    <property type="project" value="TreeGrafter"/>
</dbReference>
<dbReference type="FunFam" id="3.90.226.10:FF:000019">
    <property type="entry name" value="Enoyl-CoA hydratase, mitochondrial"/>
    <property type="match status" value="1"/>
</dbReference>
<evidence type="ECO:0000259" key="13">
    <source>
        <dbReference type="PROSITE" id="PS50808"/>
    </source>
</evidence>
<dbReference type="SUPFAM" id="SSF57667">
    <property type="entry name" value="beta-beta-alpha zinc fingers"/>
    <property type="match status" value="1"/>
</dbReference>
<keyword evidence="14" id="KW-1185">Reference proteome</keyword>
<dbReference type="InterPro" id="IPR003656">
    <property type="entry name" value="Znf_BED"/>
</dbReference>
<sequence length="753" mass="84272">MSVTPRKGAVNKDFPWTNFKILDSEYDLVQCKLCKKEIFLTSNRTKILIGHMSHNHRNKISEAHNKTLVNMSKNSNLKRSFVWHYFYRLGDTAKCRVCQYEIRNKNSNTSSLIRHLLQVHKIKRGTMVNDLKELPTMPRQSSNMGSCMRERVFRSFEETAKGIWKCKLCSYVSRTKKLMTMFCHLKVAHWKANGPAYSDFVIESKLYPNIMVKEDDHVGCTDHDGSTVVLSSSEKSRTTDSGEPLGNAETYVLDDDLIARLSKSGSNNSNKATDTDQGNIAQIAANTSMTEKIITQMGAQGQNSTMVEPCIAGGNNCAVNINVIDNKNQIGCLVFRHEENIELVDQGQTQTQNSVNLDHNYHDESRTMSPVITIENSARDERNEHCHDDMDIQVPIDHERKFDHQYSRKSGARMSFARLSKTLKDASNDISIENKNIKGKNDVACISLDSSQVTCSSEISDNKEDFRDFELQVPLQNLQNVSREVRRGNNDPPSYYQYIKIEKAGEKQNVGVVTLNRPKTLNAICDKLMRELADAVKKFDKDASVGSIVITGNEKAFAAGTDVNELANITFSQTLKSGFMSHWATISKVTKPVIAAVNGYALGGGCELAMMCDIIYAGHKARFGQPEIILGYFPNNGGTQRLTRILGKSKAMEMILTGSQITAQEGEKLGLVSKVFPADRLLSEAIKLGEKISINSQLIMAMAKEAVNTAYETTLQEGLKFEKRLSYATFATADLKEGLKAFMEKRTPKFSNQ</sequence>
<gene>
    <name evidence="15" type="primary">LOC107267086</name>
</gene>
<keyword evidence="8" id="KW-0456">Lyase</keyword>
<comment type="similarity">
    <text evidence="1 11">Belongs to the enoyl-CoA hydratase/isomerase family.</text>
</comment>
<proteinExistence type="inferred from homology"/>
<feature type="region of interest" description="Disordered" evidence="12">
    <location>
        <begin position="223"/>
        <end position="246"/>
    </location>
</feature>